<proteinExistence type="inferred from homology"/>
<comment type="catalytic activity">
    <reaction evidence="8">
        <text>L-tyrosyl-[protein] + ATP = O-phospho-L-tyrosyl-[protein] + ADP + H(+)</text>
        <dbReference type="Rhea" id="RHEA:10596"/>
        <dbReference type="Rhea" id="RHEA-COMP:10136"/>
        <dbReference type="Rhea" id="RHEA-COMP:20101"/>
        <dbReference type="ChEBI" id="CHEBI:15378"/>
        <dbReference type="ChEBI" id="CHEBI:30616"/>
        <dbReference type="ChEBI" id="CHEBI:46858"/>
        <dbReference type="ChEBI" id="CHEBI:61978"/>
        <dbReference type="ChEBI" id="CHEBI:456216"/>
        <dbReference type="EC" id="2.7.10.2"/>
    </reaction>
</comment>
<evidence type="ECO:0000256" key="9">
    <source>
        <dbReference type="SAM" id="MobiDB-lite"/>
    </source>
</evidence>
<keyword evidence="4" id="KW-0547">Nucleotide-binding</keyword>
<dbReference type="InterPro" id="IPR005702">
    <property type="entry name" value="Wzc-like_C"/>
</dbReference>
<feature type="compositionally biased region" description="Basic and acidic residues" evidence="9">
    <location>
        <begin position="7"/>
        <end position="22"/>
    </location>
</feature>
<dbReference type="InterPro" id="IPR025669">
    <property type="entry name" value="AAA_dom"/>
</dbReference>
<dbReference type="Pfam" id="PF13614">
    <property type="entry name" value="AAA_31"/>
    <property type="match status" value="1"/>
</dbReference>
<name>A0A939DG62_9GAMM</name>
<accession>A0A939DG62</accession>
<evidence type="ECO:0000256" key="7">
    <source>
        <dbReference type="ARBA" id="ARBA00023137"/>
    </source>
</evidence>
<evidence type="ECO:0000313" key="11">
    <source>
        <dbReference type="EMBL" id="MBN7797454.1"/>
    </source>
</evidence>
<evidence type="ECO:0000256" key="2">
    <source>
        <dbReference type="ARBA" id="ARBA00011903"/>
    </source>
</evidence>
<dbReference type="NCBIfam" id="TIGR03018">
    <property type="entry name" value="pepcterm_TyrKin"/>
    <property type="match status" value="1"/>
</dbReference>
<evidence type="ECO:0000256" key="1">
    <source>
        <dbReference type="ARBA" id="ARBA00007316"/>
    </source>
</evidence>
<dbReference type="InterPro" id="IPR050445">
    <property type="entry name" value="Bact_polysacc_biosynth/exp"/>
</dbReference>
<dbReference type="GO" id="GO:0004713">
    <property type="term" value="F:protein tyrosine kinase activity"/>
    <property type="evidence" value="ECO:0007669"/>
    <property type="project" value="TreeGrafter"/>
</dbReference>
<reference evidence="11" key="1">
    <citation type="submission" date="2021-02" db="EMBL/GenBank/DDBJ databases">
        <title>PHA producing bacteria isolated from coastal sediment in Guangdong, Shenzhen.</title>
        <authorList>
            <person name="Zheng W."/>
            <person name="Yu S."/>
            <person name="Huang Y."/>
        </authorList>
    </citation>
    <scope>NUCLEOTIDE SEQUENCE</scope>
    <source>
        <strain evidence="11">TN14-10</strain>
    </source>
</reference>
<keyword evidence="7" id="KW-0829">Tyrosine-protein kinase</keyword>
<dbReference type="EMBL" id="JAFKCZ010000008">
    <property type="protein sequence ID" value="MBN7797454.1"/>
    <property type="molecule type" value="Genomic_DNA"/>
</dbReference>
<evidence type="ECO:0000256" key="4">
    <source>
        <dbReference type="ARBA" id="ARBA00022741"/>
    </source>
</evidence>
<dbReference type="Gene3D" id="3.40.50.300">
    <property type="entry name" value="P-loop containing nucleotide triphosphate hydrolases"/>
    <property type="match status" value="1"/>
</dbReference>
<comment type="similarity">
    <text evidence="1">Belongs to the CpsD/CapB family.</text>
</comment>
<organism evidence="11 12">
    <name type="scientific">Parahaliea mediterranea</name>
    <dbReference type="NCBI Taxonomy" id="651086"/>
    <lineage>
        <taxon>Bacteria</taxon>
        <taxon>Pseudomonadati</taxon>
        <taxon>Pseudomonadota</taxon>
        <taxon>Gammaproteobacteria</taxon>
        <taxon>Cellvibrionales</taxon>
        <taxon>Halieaceae</taxon>
        <taxon>Parahaliea</taxon>
    </lineage>
</organism>
<dbReference type="Proteomes" id="UP000664303">
    <property type="component" value="Unassembled WGS sequence"/>
</dbReference>
<dbReference type="SUPFAM" id="SSF52540">
    <property type="entry name" value="P-loop containing nucleoside triphosphate hydrolases"/>
    <property type="match status" value="1"/>
</dbReference>
<evidence type="ECO:0000256" key="8">
    <source>
        <dbReference type="ARBA" id="ARBA00051245"/>
    </source>
</evidence>
<feature type="region of interest" description="Disordered" evidence="9">
    <location>
        <begin position="317"/>
        <end position="340"/>
    </location>
</feature>
<dbReference type="CDD" id="cd05387">
    <property type="entry name" value="BY-kinase"/>
    <property type="match status" value="1"/>
</dbReference>
<protein>
    <recommendedName>
        <fullName evidence="2">non-specific protein-tyrosine kinase</fullName>
        <ecNumber evidence="2">2.7.10.2</ecNumber>
    </recommendedName>
</protein>
<dbReference type="RefSeq" id="WP_206560900.1">
    <property type="nucleotide sequence ID" value="NZ_JAFKCZ010000008.1"/>
</dbReference>
<gene>
    <name evidence="11" type="ORF">JYP50_12670</name>
</gene>
<evidence type="ECO:0000256" key="6">
    <source>
        <dbReference type="ARBA" id="ARBA00022840"/>
    </source>
</evidence>
<dbReference type="PANTHER" id="PTHR32309:SF13">
    <property type="entry name" value="FERRIC ENTEROBACTIN TRANSPORT PROTEIN FEPE"/>
    <property type="match status" value="1"/>
</dbReference>
<sequence length="340" mass="36421">MSIIEKAVGELGKRKNTGREPVEADAPTAVQRASDSTTAAAVVATDEARQARRELPVEPEASRGVIEIPFNDLHKKGMLTPAIPRSAIAEEYRTIKRPILKNIDGHVTTKIPFANLVMVTSALQGDGKTFSSINLALSIAMEMDKTVLFVDADIAKATAGKLLGVPPKSQGLIDILENKGVTPGDVLLRTNMEKLSILPAGNVHEHANELLASSGMRALMVELSERYSDRVIVFDSPPLLLTTEAGVLASFMGQIVFVVRADHTPQQAVVEALEHIGPDKMVGTVLNRARRRRVSPFGYGYSYGYGYGYGYGASASASDGGANPRYRGRQPDAGNGPEAI</sequence>
<keyword evidence="3" id="KW-0808">Transferase</keyword>
<comment type="caution">
    <text evidence="11">The sequence shown here is derived from an EMBL/GenBank/DDBJ whole genome shotgun (WGS) entry which is preliminary data.</text>
</comment>
<keyword evidence="6" id="KW-0067">ATP-binding</keyword>
<dbReference type="EC" id="2.7.10.2" evidence="2"/>
<evidence type="ECO:0000256" key="5">
    <source>
        <dbReference type="ARBA" id="ARBA00022777"/>
    </source>
</evidence>
<evidence type="ECO:0000259" key="10">
    <source>
        <dbReference type="Pfam" id="PF13614"/>
    </source>
</evidence>
<feature type="region of interest" description="Disordered" evidence="9">
    <location>
        <begin position="1"/>
        <end position="41"/>
    </location>
</feature>
<keyword evidence="5" id="KW-0418">Kinase</keyword>
<dbReference type="PANTHER" id="PTHR32309">
    <property type="entry name" value="TYROSINE-PROTEIN KINASE"/>
    <property type="match status" value="1"/>
</dbReference>
<dbReference type="InterPro" id="IPR027417">
    <property type="entry name" value="P-loop_NTPase"/>
</dbReference>
<dbReference type="AlphaFoldDB" id="A0A939DG62"/>
<feature type="domain" description="AAA" evidence="10">
    <location>
        <begin position="125"/>
        <end position="243"/>
    </location>
</feature>
<keyword evidence="12" id="KW-1185">Reference proteome</keyword>
<evidence type="ECO:0000313" key="12">
    <source>
        <dbReference type="Proteomes" id="UP000664303"/>
    </source>
</evidence>
<dbReference type="GO" id="GO:0005886">
    <property type="term" value="C:plasma membrane"/>
    <property type="evidence" value="ECO:0007669"/>
    <property type="project" value="TreeGrafter"/>
</dbReference>
<evidence type="ECO:0000256" key="3">
    <source>
        <dbReference type="ARBA" id="ARBA00022679"/>
    </source>
</evidence>